<organism evidence="2 3">
    <name type="scientific">Ditylenchus dipsaci</name>
    <dbReference type="NCBI Taxonomy" id="166011"/>
    <lineage>
        <taxon>Eukaryota</taxon>
        <taxon>Metazoa</taxon>
        <taxon>Ecdysozoa</taxon>
        <taxon>Nematoda</taxon>
        <taxon>Chromadorea</taxon>
        <taxon>Rhabditida</taxon>
        <taxon>Tylenchina</taxon>
        <taxon>Tylenchomorpha</taxon>
        <taxon>Sphaerularioidea</taxon>
        <taxon>Anguinidae</taxon>
        <taxon>Anguininae</taxon>
        <taxon>Ditylenchus</taxon>
    </lineage>
</organism>
<dbReference type="AlphaFoldDB" id="A0A915CNG7"/>
<feature type="transmembrane region" description="Helical" evidence="1">
    <location>
        <begin position="100"/>
        <end position="117"/>
    </location>
</feature>
<evidence type="ECO:0000313" key="2">
    <source>
        <dbReference type="Proteomes" id="UP000887574"/>
    </source>
</evidence>
<keyword evidence="2" id="KW-1185">Reference proteome</keyword>
<dbReference type="InterPro" id="IPR019425">
    <property type="entry name" value="7TM_GPCR_serpentine_rcpt_Srt"/>
</dbReference>
<proteinExistence type="predicted"/>
<sequence length="146" mass="17167">MELYFLRPIEYQKLYNCNLYNIDQVPLNQRQHIVPGVIFMALSIIFMPPVSYNFQVILLNKSFLVFWITESSTAVVLALSRCCEVISPNISSMLFHGNKTWLWIAFTFLYGFSFVTFTKPSVFSGVLVAWFLILMWVILKTWRIYI</sequence>
<keyword evidence="1" id="KW-1133">Transmembrane helix</keyword>
<feature type="transmembrane region" description="Helical" evidence="1">
    <location>
        <begin position="33"/>
        <end position="52"/>
    </location>
</feature>
<feature type="transmembrane region" description="Helical" evidence="1">
    <location>
        <begin position="123"/>
        <end position="142"/>
    </location>
</feature>
<dbReference type="Proteomes" id="UP000887574">
    <property type="component" value="Unplaced"/>
</dbReference>
<keyword evidence="1" id="KW-0472">Membrane</keyword>
<protein>
    <submittedName>
        <fullName evidence="3">Uncharacterized protein</fullName>
    </submittedName>
</protein>
<accession>A0A915CNG7</accession>
<dbReference type="Pfam" id="PF10321">
    <property type="entry name" value="7TM_GPCR_Srt"/>
    <property type="match status" value="1"/>
</dbReference>
<reference evidence="3" key="1">
    <citation type="submission" date="2022-11" db="UniProtKB">
        <authorList>
            <consortium name="WormBaseParasite"/>
        </authorList>
    </citation>
    <scope>IDENTIFICATION</scope>
</reference>
<evidence type="ECO:0000256" key="1">
    <source>
        <dbReference type="SAM" id="Phobius"/>
    </source>
</evidence>
<feature type="transmembrane region" description="Helical" evidence="1">
    <location>
        <begin position="58"/>
        <end position="79"/>
    </location>
</feature>
<keyword evidence="1" id="KW-0812">Transmembrane</keyword>
<evidence type="ECO:0000313" key="3">
    <source>
        <dbReference type="WBParaSite" id="jg10862"/>
    </source>
</evidence>
<dbReference type="WBParaSite" id="jg10862">
    <property type="protein sequence ID" value="jg10862"/>
    <property type="gene ID" value="jg10862"/>
</dbReference>
<name>A0A915CNG7_9BILA</name>